<dbReference type="AlphaFoldDB" id="X1U641"/>
<sequence>MKFIDLSIPLINPNELLFDPERTELNIEYNDHTKGAEQMGRVDSLFCIVINGCKTIFLVSSNTSFVSE</sequence>
<evidence type="ECO:0000313" key="1">
    <source>
        <dbReference type="EMBL" id="GAI87789.1"/>
    </source>
</evidence>
<accession>X1U641</accession>
<gene>
    <name evidence="1" type="ORF">S12H4_15610</name>
</gene>
<proteinExistence type="predicted"/>
<name>X1U641_9ZZZZ</name>
<comment type="caution">
    <text evidence="1">The sequence shown here is derived from an EMBL/GenBank/DDBJ whole genome shotgun (WGS) entry which is preliminary data.</text>
</comment>
<reference evidence="1" key="1">
    <citation type="journal article" date="2014" name="Front. Microbiol.">
        <title>High frequency of phylogenetically diverse reductive dehalogenase-homologous genes in deep subseafloor sedimentary metagenomes.</title>
        <authorList>
            <person name="Kawai M."/>
            <person name="Futagami T."/>
            <person name="Toyoda A."/>
            <person name="Takaki Y."/>
            <person name="Nishi S."/>
            <person name="Hori S."/>
            <person name="Arai W."/>
            <person name="Tsubouchi T."/>
            <person name="Morono Y."/>
            <person name="Uchiyama I."/>
            <person name="Ito T."/>
            <person name="Fujiyama A."/>
            <person name="Inagaki F."/>
            <person name="Takami H."/>
        </authorList>
    </citation>
    <scope>NUCLEOTIDE SEQUENCE</scope>
    <source>
        <strain evidence="1">Expedition CK06-06</strain>
    </source>
</reference>
<organism evidence="1">
    <name type="scientific">marine sediment metagenome</name>
    <dbReference type="NCBI Taxonomy" id="412755"/>
    <lineage>
        <taxon>unclassified sequences</taxon>
        <taxon>metagenomes</taxon>
        <taxon>ecological metagenomes</taxon>
    </lineage>
</organism>
<protein>
    <submittedName>
        <fullName evidence="1">Uncharacterized protein</fullName>
    </submittedName>
</protein>
<dbReference type="EMBL" id="BARW01007510">
    <property type="protein sequence ID" value="GAI87789.1"/>
    <property type="molecule type" value="Genomic_DNA"/>
</dbReference>